<evidence type="ECO:0000313" key="1">
    <source>
        <dbReference type="EMBL" id="GIY46641.1"/>
    </source>
</evidence>
<dbReference type="Proteomes" id="UP001054945">
    <property type="component" value="Unassembled WGS sequence"/>
</dbReference>
<gene>
    <name evidence="1" type="ORF">CEXT_407641</name>
</gene>
<accession>A0AAV4TMC0</accession>
<evidence type="ECO:0000313" key="2">
    <source>
        <dbReference type="Proteomes" id="UP001054945"/>
    </source>
</evidence>
<protein>
    <submittedName>
        <fullName evidence="1">Uncharacterized protein</fullName>
    </submittedName>
</protein>
<comment type="caution">
    <text evidence="1">The sequence shown here is derived from an EMBL/GenBank/DDBJ whole genome shotgun (WGS) entry which is preliminary data.</text>
</comment>
<proteinExistence type="predicted"/>
<sequence length="88" mass="10188">MKPQAAMDFYWFTEPGVDDPKEAKYINLQLRGTYMEGHLIPLEGNEVQKSRKPTGKDVMLILPKLSLTKCAFSKAFRPQKRINHKRIP</sequence>
<name>A0AAV4TMC0_CAEEX</name>
<reference evidence="1 2" key="1">
    <citation type="submission" date="2021-06" db="EMBL/GenBank/DDBJ databases">
        <title>Caerostris extrusa draft genome.</title>
        <authorList>
            <person name="Kono N."/>
            <person name="Arakawa K."/>
        </authorList>
    </citation>
    <scope>NUCLEOTIDE SEQUENCE [LARGE SCALE GENOMIC DNA]</scope>
</reference>
<dbReference type="AlphaFoldDB" id="A0AAV4TMC0"/>
<keyword evidence="2" id="KW-1185">Reference proteome</keyword>
<dbReference type="EMBL" id="BPLR01011451">
    <property type="protein sequence ID" value="GIY46641.1"/>
    <property type="molecule type" value="Genomic_DNA"/>
</dbReference>
<organism evidence="1 2">
    <name type="scientific">Caerostris extrusa</name>
    <name type="common">Bark spider</name>
    <name type="synonym">Caerostris bankana</name>
    <dbReference type="NCBI Taxonomy" id="172846"/>
    <lineage>
        <taxon>Eukaryota</taxon>
        <taxon>Metazoa</taxon>
        <taxon>Ecdysozoa</taxon>
        <taxon>Arthropoda</taxon>
        <taxon>Chelicerata</taxon>
        <taxon>Arachnida</taxon>
        <taxon>Araneae</taxon>
        <taxon>Araneomorphae</taxon>
        <taxon>Entelegynae</taxon>
        <taxon>Araneoidea</taxon>
        <taxon>Araneidae</taxon>
        <taxon>Caerostris</taxon>
    </lineage>
</organism>